<comment type="PTM">
    <text evidence="8">Binds 2 heme groups per subunit.</text>
</comment>
<dbReference type="PROSITE" id="PS51007">
    <property type="entry name" value="CYTC"/>
    <property type="match status" value="2"/>
</dbReference>
<dbReference type="EMBL" id="FXAM01000001">
    <property type="protein sequence ID" value="SMF94283.1"/>
    <property type="molecule type" value="Genomic_DNA"/>
</dbReference>
<evidence type="ECO:0000313" key="13">
    <source>
        <dbReference type="Proteomes" id="UP000192923"/>
    </source>
</evidence>
<evidence type="ECO:0000259" key="11">
    <source>
        <dbReference type="PROSITE" id="PS51007"/>
    </source>
</evidence>
<dbReference type="RefSeq" id="WP_085211518.1">
    <property type="nucleotide sequence ID" value="NZ_FXAM01000001.1"/>
</dbReference>
<dbReference type="Proteomes" id="UP000192923">
    <property type="component" value="Unassembled WGS sequence"/>
</dbReference>
<dbReference type="GO" id="GO:0042597">
    <property type="term" value="C:periplasmic space"/>
    <property type="evidence" value="ECO:0007669"/>
    <property type="project" value="UniProtKB-SubCell"/>
</dbReference>
<keyword evidence="7 9" id="KW-0408">Iron</keyword>
<dbReference type="GO" id="GO:0046872">
    <property type="term" value="F:metal ion binding"/>
    <property type="evidence" value="ECO:0007669"/>
    <property type="project" value="UniProtKB-KW"/>
</dbReference>
<feature type="binding site" description="covalent" evidence="8">
    <location>
        <position position="222"/>
    </location>
    <ligand>
        <name>heme c</name>
        <dbReference type="ChEBI" id="CHEBI:61717"/>
        <label>2</label>
    </ligand>
</feature>
<feature type="binding site" description="covalent" evidence="8">
    <location>
        <position position="49"/>
    </location>
    <ligand>
        <name>heme c</name>
        <dbReference type="ChEBI" id="CHEBI:61717"/>
        <label>1</label>
    </ligand>
</feature>
<evidence type="ECO:0000256" key="5">
    <source>
        <dbReference type="ARBA" id="ARBA00022764"/>
    </source>
</evidence>
<comment type="cofactor">
    <cofactor evidence="8">
        <name>heme</name>
        <dbReference type="ChEBI" id="CHEBI:30413"/>
    </cofactor>
    <text evidence="8">Binds 2 heme groups.</text>
</comment>
<dbReference type="SUPFAM" id="SSF46626">
    <property type="entry name" value="Cytochrome c"/>
    <property type="match status" value="2"/>
</dbReference>
<reference evidence="12 13" key="1">
    <citation type="submission" date="2016-12" db="EMBL/GenBank/DDBJ databases">
        <authorList>
            <person name="Song W.-J."/>
            <person name="Kurnit D.M."/>
        </authorList>
    </citation>
    <scope>NUCLEOTIDE SEQUENCE [LARGE SCALE GENOMIC DNA]</scope>
    <source>
        <strain evidence="12 13">175</strain>
    </source>
</reference>
<keyword evidence="3 9" id="KW-0479">Metal-binding</keyword>
<dbReference type="InterPro" id="IPR009056">
    <property type="entry name" value="Cyt_c-like_dom"/>
</dbReference>
<evidence type="ECO:0000313" key="12">
    <source>
        <dbReference type="EMBL" id="SMF94283.1"/>
    </source>
</evidence>
<feature type="signal peptide" evidence="10">
    <location>
        <begin position="1"/>
        <end position="22"/>
    </location>
</feature>
<evidence type="ECO:0000256" key="10">
    <source>
        <dbReference type="SAM" id="SignalP"/>
    </source>
</evidence>
<protein>
    <submittedName>
        <fullName evidence="12">Cytochrome c</fullName>
    </submittedName>
</protein>
<evidence type="ECO:0000256" key="2">
    <source>
        <dbReference type="ARBA" id="ARBA00022617"/>
    </source>
</evidence>
<evidence type="ECO:0000256" key="6">
    <source>
        <dbReference type="ARBA" id="ARBA00023002"/>
    </source>
</evidence>
<name>A0A1Y6D0C7_9GAMM</name>
<feature type="binding site" description="covalent" evidence="8">
    <location>
        <position position="219"/>
    </location>
    <ligand>
        <name>heme c</name>
        <dbReference type="ChEBI" id="CHEBI:61717"/>
        <label>2</label>
    </ligand>
</feature>
<dbReference type="InterPro" id="IPR026259">
    <property type="entry name" value="MauG/Cytc_peroxidase"/>
</dbReference>
<proteinExistence type="predicted"/>
<dbReference type="OrthoDB" id="9805202at2"/>
<keyword evidence="6" id="KW-0560">Oxidoreductase</keyword>
<feature type="chain" id="PRO_5012870711" evidence="10">
    <location>
        <begin position="23"/>
        <end position="381"/>
    </location>
</feature>
<dbReference type="PANTHER" id="PTHR30600:SF10">
    <property type="entry name" value="BLL6722 PROTEIN"/>
    <property type="match status" value="1"/>
</dbReference>
<dbReference type="STRING" id="1760988.SAMN02949497_1592"/>
<keyword evidence="2 8" id="KW-0349">Heme</keyword>
<accession>A0A1Y6D0C7</accession>
<dbReference type="GO" id="GO:0020037">
    <property type="term" value="F:heme binding"/>
    <property type="evidence" value="ECO:0007669"/>
    <property type="project" value="InterPro"/>
</dbReference>
<dbReference type="AlphaFoldDB" id="A0A1Y6D0C7"/>
<evidence type="ECO:0000256" key="4">
    <source>
        <dbReference type="ARBA" id="ARBA00022729"/>
    </source>
</evidence>
<dbReference type="GO" id="GO:0004130">
    <property type="term" value="F:cytochrome-c peroxidase activity"/>
    <property type="evidence" value="ECO:0007669"/>
    <property type="project" value="TreeGrafter"/>
</dbReference>
<feature type="domain" description="Cytochrome c" evidence="11">
    <location>
        <begin position="27"/>
        <end position="158"/>
    </location>
</feature>
<dbReference type="InterPro" id="IPR004852">
    <property type="entry name" value="Di-haem_cyt_c_peroxidsae"/>
</dbReference>
<feature type="binding site" description="axial binding residue" evidence="9">
    <location>
        <position position="223"/>
    </location>
    <ligand>
        <name>heme c</name>
        <dbReference type="ChEBI" id="CHEBI:61717"/>
        <label>2</label>
    </ligand>
    <ligandPart>
        <name>Fe</name>
        <dbReference type="ChEBI" id="CHEBI:18248"/>
    </ligandPart>
</feature>
<gene>
    <name evidence="12" type="ORF">SAMN02949497_1592</name>
</gene>
<keyword evidence="4 10" id="KW-0732">Signal</keyword>
<dbReference type="PANTHER" id="PTHR30600">
    <property type="entry name" value="CYTOCHROME C PEROXIDASE-RELATED"/>
    <property type="match status" value="1"/>
</dbReference>
<dbReference type="InterPro" id="IPR036909">
    <property type="entry name" value="Cyt_c-like_dom_sf"/>
</dbReference>
<evidence type="ECO:0000256" key="7">
    <source>
        <dbReference type="ARBA" id="ARBA00023004"/>
    </source>
</evidence>
<feature type="binding site" description="covalent" evidence="8">
    <location>
        <position position="52"/>
    </location>
    <ligand>
        <name>heme c</name>
        <dbReference type="ChEBI" id="CHEBI:61717"/>
        <label>1</label>
    </ligand>
</feature>
<sequence length="381" mass="41815">MNKFNAAAFLALALALDGNAQAANISRKAQLGRQLFFDTNLSTPPGQACATCHDAGLFFRDPDQDVPTSEGASPELKGSRNTPTALYTAFIPKFHFDKAEGLYVGGQFLDGRAATLKEQAKGPFLNPLEMDNPDKATVVGKVKQAEYAPLFLKVYGRRAFDNTGKAYDRIAEAIAAFERTRVFAPFTSKYDYYLAGKTQFTEQERRGRQVFEAGDKGNCAACHPDRPGADGTPPLFTDHTYDNIGIPKNPDNPFYALPKDLNPEGSAFVDKGLGGFVKKPAEDGKFKVQTLRNIAKTPPYMHNGYFKTLRGVVDFYNTRDIKPACPDPLTPEAQALAQGCWPAPEMPRNVNHDELGALNLTEQEVDDLVAFLQTLTDGYQP</sequence>
<dbReference type="Gene3D" id="1.10.760.10">
    <property type="entry name" value="Cytochrome c-like domain"/>
    <property type="match status" value="2"/>
</dbReference>
<dbReference type="PIRSF" id="PIRSF000294">
    <property type="entry name" value="Cytochrome-c_peroxidase"/>
    <property type="match status" value="1"/>
</dbReference>
<keyword evidence="13" id="KW-1185">Reference proteome</keyword>
<dbReference type="GO" id="GO:0009055">
    <property type="term" value="F:electron transfer activity"/>
    <property type="evidence" value="ECO:0007669"/>
    <property type="project" value="InterPro"/>
</dbReference>
<feature type="domain" description="Cytochrome c" evidence="11">
    <location>
        <begin position="202"/>
        <end position="376"/>
    </location>
</feature>
<evidence type="ECO:0000256" key="1">
    <source>
        <dbReference type="ARBA" id="ARBA00004418"/>
    </source>
</evidence>
<feature type="binding site" description="axial binding residue" evidence="9">
    <location>
        <position position="53"/>
    </location>
    <ligand>
        <name>heme c</name>
        <dbReference type="ChEBI" id="CHEBI:61717"/>
        <label>1</label>
    </ligand>
    <ligandPart>
        <name>Fe</name>
        <dbReference type="ChEBI" id="CHEBI:18248"/>
    </ligandPart>
</feature>
<dbReference type="Pfam" id="PF03150">
    <property type="entry name" value="CCP_MauG"/>
    <property type="match status" value="1"/>
</dbReference>
<dbReference type="InterPro" id="IPR051395">
    <property type="entry name" value="Cytochrome_c_Peroxidase/MauG"/>
</dbReference>
<evidence type="ECO:0000256" key="8">
    <source>
        <dbReference type="PIRSR" id="PIRSR000294-1"/>
    </source>
</evidence>
<evidence type="ECO:0000256" key="3">
    <source>
        <dbReference type="ARBA" id="ARBA00022723"/>
    </source>
</evidence>
<keyword evidence="5" id="KW-0574">Periplasm</keyword>
<comment type="subcellular location">
    <subcellularLocation>
        <location evidence="1">Periplasm</location>
    </subcellularLocation>
</comment>
<evidence type="ECO:0000256" key="9">
    <source>
        <dbReference type="PIRSR" id="PIRSR000294-2"/>
    </source>
</evidence>
<organism evidence="12 13">
    <name type="scientific">Methylomagnum ishizawai</name>
    <dbReference type="NCBI Taxonomy" id="1760988"/>
    <lineage>
        <taxon>Bacteria</taxon>
        <taxon>Pseudomonadati</taxon>
        <taxon>Pseudomonadota</taxon>
        <taxon>Gammaproteobacteria</taxon>
        <taxon>Methylococcales</taxon>
        <taxon>Methylococcaceae</taxon>
        <taxon>Methylomagnum</taxon>
    </lineage>
</organism>